<keyword evidence="1" id="KW-1133">Transmembrane helix</keyword>
<feature type="transmembrane region" description="Helical" evidence="1">
    <location>
        <begin position="20"/>
        <end position="53"/>
    </location>
</feature>
<dbReference type="PATRIC" id="fig|45071.7.peg.3082"/>
<proteinExistence type="predicted"/>
<protein>
    <submittedName>
        <fullName evidence="2">Uncharacterized protein</fullName>
    </submittedName>
</protein>
<accession>A0A1E5JNV6</accession>
<dbReference type="Proteomes" id="UP000095229">
    <property type="component" value="Unassembled WGS sequence"/>
</dbReference>
<evidence type="ECO:0000313" key="2">
    <source>
        <dbReference type="EMBL" id="OEH46150.1"/>
    </source>
</evidence>
<evidence type="ECO:0000256" key="1">
    <source>
        <dbReference type="SAM" id="Phobius"/>
    </source>
</evidence>
<evidence type="ECO:0000313" key="3">
    <source>
        <dbReference type="Proteomes" id="UP000095229"/>
    </source>
</evidence>
<dbReference type="AlphaFoldDB" id="A0A1E5JNV6"/>
<gene>
    <name evidence="2" type="ORF">lpari_02883</name>
</gene>
<sequence length="138" mass="16121">MSRLSEIVIEPGKSKTYLRLILVIYLMTAILILYSSIALFIKPILLGFIFILLKIDWANQRPYSSVKKIQFTNNAWVLEMDQDRRETYTQAIILIHNALFQLIEFANSSQKKRIVIFLDQITSHQLRLLHLQISQSSI</sequence>
<keyword evidence="1" id="KW-0812">Transmembrane</keyword>
<name>A0A1E5JNV6_9GAMM</name>
<reference evidence="2 3" key="1">
    <citation type="submission" date="2016-02" db="EMBL/GenBank/DDBJ databases">
        <title>Secondary metabolites in Legionella.</title>
        <authorList>
            <person name="Tobias N.J."/>
            <person name="Bode H.B."/>
        </authorList>
    </citation>
    <scope>NUCLEOTIDE SEQUENCE [LARGE SCALE GENOMIC DNA]</scope>
    <source>
        <strain evidence="2 3">DSM 19216</strain>
    </source>
</reference>
<keyword evidence="3" id="KW-1185">Reference proteome</keyword>
<dbReference type="EMBL" id="LSOG01000073">
    <property type="protein sequence ID" value="OEH46150.1"/>
    <property type="molecule type" value="Genomic_DNA"/>
</dbReference>
<dbReference type="OrthoDB" id="5654272at2"/>
<organism evidence="2 3">
    <name type="scientific">Legionella parisiensis</name>
    <dbReference type="NCBI Taxonomy" id="45071"/>
    <lineage>
        <taxon>Bacteria</taxon>
        <taxon>Pseudomonadati</taxon>
        <taxon>Pseudomonadota</taxon>
        <taxon>Gammaproteobacteria</taxon>
        <taxon>Legionellales</taxon>
        <taxon>Legionellaceae</taxon>
        <taxon>Legionella</taxon>
    </lineage>
</organism>
<comment type="caution">
    <text evidence="2">The sequence shown here is derived from an EMBL/GenBank/DDBJ whole genome shotgun (WGS) entry which is preliminary data.</text>
</comment>
<keyword evidence="1" id="KW-0472">Membrane</keyword>